<gene>
    <name evidence="1" type="ORF">C4D60_Mb04t21670</name>
</gene>
<keyword evidence="2" id="KW-1185">Reference proteome</keyword>
<organism evidence="1 2">
    <name type="scientific">Musa balbisiana</name>
    <name type="common">Banana</name>
    <dbReference type="NCBI Taxonomy" id="52838"/>
    <lineage>
        <taxon>Eukaryota</taxon>
        <taxon>Viridiplantae</taxon>
        <taxon>Streptophyta</taxon>
        <taxon>Embryophyta</taxon>
        <taxon>Tracheophyta</taxon>
        <taxon>Spermatophyta</taxon>
        <taxon>Magnoliopsida</taxon>
        <taxon>Liliopsida</taxon>
        <taxon>Zingiberales</taxon>
        <taxon>Musaceae</taxon>
        <taxon>Musa</taxon>
    </lineage>
</organism>
<evidence type="ECO:0000313" key="1">
    <source>
        <dbReference type="EMBL" id="THU73329.1"/>
    </source>
</evidence>
<accession>A0A4S8KDT7</accession>
<reference evidence="1 2" key="1">
    <citation type="journal article" date="2019" name="Nat. Plants">
        <title>Genome sequencing of Musa balbisiana reveals subgenome evolution and function divergence in polyploid bananas.</title>
        <authorList>
            <person name="Yao X."/>
        </authorList>
    </citation>
    <scope>NUCLEOTIDE SEQUENCE [LARGE SCALE GENOMIC DNA]</scope>
    <source>
        <strain evidence="2">cv. DH-PKW</strain>
        <tissue evidence="1">Leaves</tissue>
    </source>
</reference>
<sequence length="75" mass="8399">MPATIMYAAEEREGKGSSKRRRLIIATLDAQIHLCTSGGRRSKLKTTKDQSLARVMVAHFVVVMKKLTEVGREKI</sequence>
<protein>
    <submittedName>
        <fullName evidence="1">Uncharacterized protein</fullName>
    </submittedName>
</protein>
<dbReference type="AlphaFoldDB" id="A0A4S8KDT7"/>
<name>A0A4S8KDT7_MUSBA</name>
<dbReference type="EMBL" id="PYDT01000001">
    <property type="protein sequence ID" value="THU73329.1"/>
    <property type="molecule type" value="Genomic_DNA"/>
</dbReference>
<comment type="caution">
    <text evidence="1">The sequence shown here is derived from an EMBL/GenBank/DDBJ whole genome shotgun (WGS) entry which is preliminary data.</text>
</comment>
<evidence type="ECO:0000313" key="2">
    <source>
        <dbReference type="Proteomes" id="UP000317650"/>
    </source>
</evidence>
<dbReference type="Proteomes" id="UP000317650">
    <property type="component" value="Chromosome 4"/>
</dbReference>
<proteinExistence type="predicted"/>